<dbReference type="InterPro" id="IPR012967">
    <property type="entry name" value="COMT_dimerisation"/>
</dbReference>
<protein>
    <submittedName>
        <fullName evidence="6">Uncharacterized protein</fullName>
    </submittedName>
</protein>
<dbReference type="EMBL" id="MAVT02002653">
    <property type="protein sequence ID" value="POS69117.1"/>
    <property type="molecule type" value="Genomic_DNA"/>
</dbReference>
<comment type="caution">
    <text evidence="6">The sequence shown here is derived from an EMBL/GenBank/DDBJ whole genome shotgun (WGS) entry which is preliminary data.</text>
</comment>
<dbReference type="PROSITE" id="PS51683">
    <property type="entry name" value="SAM_OMT_II"/>
    <property type="match status" value="1"/>
</dbReference>
<dbReference type="InterPro" id="IPR016461">
    <property type="entry name" value="COMT-like"/>
</dbReference>
<dbReference type="Gene3D" id="1.10.10.10">
    <property type="entry name" value="Winged helix-like DNA-binding domain superfamily/Winged helix DNA-binding domain"/>
    <property type="match status" value="1"/>
</dbReference>
<reference evidence="6" key="1">
    <citation type="submission" date="2017-09" db="EMBL/GenBank/DDBJ databases">
        <title>Polyketide synthases of a Diaporthe helianthi virulent isolate.</title>
        <authorList>
            <person name="Baroncelli R."/>
        </authorList>
    </citation>
    <scope>NUCLEOTIDE SEQUENCE [LARGE SCALE GENOMIC DNA]</scope>
    <source>
        <strain evidence="6">7/96</strain>
    </source>
</reference>
<feature type="domain" description="O-methyltransferase C-terminal" evidence="4">
    <location>
        <begin position="251"/>
        <end position="405"/>
    </location>
</feature>
<gene>
    <name evidence="6" type="ORF">DHEL01_v212490</name>
</gene>
<keyword evidence="2" id="KW-0808">Transferase</keyword>
<dbReference type="InterPro" id="IPR036388">
    <property type="entry name" value="WH-like_DNA-bd_sf"/>
</dbReference>
<dbReference type="Gene3D" id="3.40.50.150">
    <property type="entry name" value="Vaccinia Virus protein VP39"/>
    <property type="match status" value="2"/>
</dbReference>
<evidence type="ECO:0000259" key="4">
    <source>
        <dbReference type="Pfam" id="PF00891"/>
    </source>
</evidence>
<keyword evidence="3" id="KW-0949">S-adenosyl-L-methionine</keyword>
<accession>A0A2P5HFT4</accession>
<organism evidence="6 7">
    <name type="scientific">Diaporthe helianthi</name>
    <dbReference type="NCBI Taxonomy" id="158607"/>
    <lineage>
        <taxon>Eukaryota</taxon>
        <taxon>Fungi</taxon>
        <taxon>Dikarya</taxon>
        <taxon>Ascomycota</taxon>
        <taxon>Pezizomycotina</taxon>
        <taxon>Sordariomycetes</taxon>
        <taxon>Sordariomycetidae</taxon>
        <taxon>Diaporthales</taxon>
        <taxon>Diaporthaceae</taxon>
        <taxon>Diaporthe</taxon>
    </lineage>
</organism>
<keyword evidence="1" id="KW-0489">Methyltransferase</keyword>
<evidence type="ECO:0000256" key="2">
    <source>
        <dbReference type="ARBA" id="ARBA00022679"/>
    </source>
</evidence>
<dbReference type="Pfam" id="PF00891">
    <property type="entry name" value="Methyltransf_2"/>
    <property type="match status" value="1"/>
</dbReference>
<evidence type="ECO:0000256" key="3">
    <source>
        <dbReference type="ARBA" id="ARBA00022691"/>
    </source>
</evidence>
<keyword evidence="7" id="KW-1185">Reference proteome</keyword>
<dbReference type="InterPro" id="IPR001077">
    <property type="entry name" value="COMT_C"/>
</dbReference>
<dbReference type="GO" id="GO:0032259">
    <property type="term" value="P:methylation"/>
    <property type="evidence" value="ECO:0007669"/>
    <property type="project" value="UniProtKB-KW"/>
</dbReference>
<evidence type="ECO:0000313" key="6">
    <source>
        <dbReference type="EMBL" id="POS69117.1"/>
    </source>
</evidence>
<dbReference type="Pfam" id="PF08100">
    <property type="entry name" value="Dimerisation"/>
    <property type="match status" value="1"/>
</dbReference>
<proteinExistence type="predicted"/>
<dbReference type="OrthoDB" id="1606438at2759"/>
<dbReference type="SUPFAM" id="SSF53335">
    <property type="entry name" value="S-adenosyl-L-methionine-dependent methyltransferases"/>
    <property type="match status" value="2"/>
</dbReference>
<dbReference type="GO" id="GO:0008171">
    <property type="term" value="F:O-methyltransferase activity"/>
    <property type="evidence" value="ECO:0007669"/>
    <property type="project" value="InterPro"/>
</dbReference>
<evidence type="ECO:0000256" key="1">
    <source>
        <dbReference type="ARBA" id="ARBA00022603"/>
    </source>
</evidence>
<dbReference type="Proteomes" id="UP000094444">
    <property type="component" value="Unassembled WGS sequence"/>
</dbReference>
<dbReference type="InParanoid" id="A0A2P5HFT4"/>
<dbReference type="PANTHER" id="PTHR43712:SF2">
    <property type="entry name" value="O-METHYLTRANSFERASE CICE"/>
    <property type="match status" value="1"/>
</dbReference>
<dbReference type="InterPro" id="IPR036390">
    <property type="entry name" value="WH_DNA-bd_sf"/>
</dbReference>
<dbReference type="PANTHER" id="PTHR43712">
    <property type="entry name" value="PUTATIVE (AFU_ORTHOLOGUE AFUA_4G14580)-RELATED"/>
    <property type="match status" value="1"/>
</dbReference>
<dbReference type="AlphaFoldDB" id="A0A2P5HFT4"/>
<name>A0A2P5HFT4_DIAHE</name>
<dbReference type="InterPro" id="IPR029063">
    <property type="entry name" value="SAM-dependent_MTases_sf"/>
</dbReference>
<evidence type="ECO:0000313" key="7">
    <source>
        <dbReference type="Proteomes" id="UP000094444"/>
    </source>
</evidence>
<sequence length="691" mass="76666">MTICNGLDSSRIVSPGEVESTLTELADYVRSWLAKLEGPLKFALSEQLHSSNKLPEASCYNTAATTIDLLHEAQKVLEPRTLILADHFLGYTNSKCLNAAVERGIPDILESGPSTLEQLSQASSTRPDRLRQVLRTLYNNGIFEYDGKNGLYSNNDVSTLLCKGHPSQWRNWVELYGNQFYDIARGIPQCTVAGESRLAAQIQYQTDLDMFRYFHQQGWTELLHRTLGGGAEAMTPGILTDYPWTDLADGSTVVLDIGGGGGLISTLLRSFNKLRGGIFDLPHVIDHATTLFHADKGKYSDVGERISPEHLIGGDFLKSVPSFEVYTMKWVLHDWSDEDSLVILRNIRNAIREGPKSRLIIMEAILANGRSSRLSRYADINMMMTAGGQERTESEWRELAKSSGWAVRAIYTLRNTWFKAIELIPEKGAYAPSVRDDIEAKFFPDSHDRARYAMGGGLLHCPVNYSHATLRILNSGTRDGKWLADMAAQVPNTAILVGTDTSPRLFPPSSFMPQNIKLSVQSFADPWPHGFQSSFDVVHQQFVLSCLEMDTAREIISTLVSMVKPGGWIQLLEPSGAPTEEQKRSNPATAKLHDLVNRAMSATGKYHAHGSALKGYMRSAGVVNIVETIMDLPIGTSKALTPALQESTTRDLLSVIEKANHRKHYYYIYLREKNTRDDAGASAIVAQLNPS</sequence>
<dbReference type="SUPFAM" id="SSF46785">
    <property type="entry name" value="Winged helix' DNA-binding domain"/>
    <property type="match status" value="1"/>
</dbReference>
<evidence type="ECO:0000259" key="5">
    <source>
        <dbReference type="Pfam" id="PF08100"/>
    </source>
</evidence>
<feature type="domain" description="O-methyltransferase dimerisation" evidence="5">
    <location>
        <begin position="86"/>
        <end position="163"/>
    </location>
</feature>
<dbReference type="GO" id="GO:0046983">
    <property type="term" value="F:protein dimerization activity"/>
    <property type="evidence" value="ECO:0007669"/>
    <property type="project" value="InterPro"/>
</dbReference>